<name>A0A2A8D2E8_9BACT</name>
<comment type="caution">
    <text evidence="1">The sequence shown here is derived from an EMBL/GenBank/DDBJ whole genome shotgun (WGS) entry which is preliminary data.</text>
</comment>
<protein>
    <submittedName>
        <fullName evidence="1">Uncharacterized protein</fullName>
    </submittedName>
</protein>
<accession>A0A2A8D2E8</accession>
<dbReference type="EMBL" id="PDEQ01000001">
    <property type="protein sequence ID" value="PEN15106.1"/>
    <property type="molecule type" value="Genomic_DNA"/>
</dbReference>
<reference evidence="1 2" key="1">
    <citation type="submission" date="2017-10" db="EMBL/GenBank/DDBJ databases">
        <title>Draft genome of Longibacter Salinarum.</title>
        <authorList>
            <person name="Goh K.M."/>
            <person name="Shamsir M.S."/>
            <person name="Lim S.W."/>
        </authorList>
    </citation>
    <scope>NUCLEOTIDE SEQUENCE [LARGE SCALE GENOMIC DNA]</scope>
    <source>
        <strain evidence="1 2">KCTC 52045</strain>
    </source>
</reference>
<dbReference type="AlphaFoldDB" id="A0A2A8D2E8"/>
<sequence>MAQEIQTNQDQVKEQADSLARQNYENGLFSLLDVYNRRSKQLAVSLTKLYDNLQKSFYIRAIASCNDGFFSHQVEIVRITNKKVYYNIHETIQGDDREYHRTSGEYTVDRLELLSHVNTSIEHPRLLDHAFQNAKGYNAQSELALSCLLEINRYENRQHVDGGVRVYNFVTNAKEKTLLYYFALLRAHIIKPNNVESITERIGVSPYLILNETHTRSGFVERVRIYLSQYERNLS</sequence>
<dbReference type="Proteomes" id="UP000220102">
    <property type="component" value="Unassembled WGS sequence"/>
</dbReference>
<proteinExistence type="predicted"/>
<gene>
    <name evidence="1" type="ORF">CRI94_02120</name>
</gene>
<keyword evidence="2" id="KW-1185">Reference proteome</keyword>
<evidence type="ECO:0000313" key="1">
    <source>
        <dbReference type="EMBL" id="PEN15106.1"/>
    </source>
</evidence>
<evidence type="ECO:0000313" key="2">
    <source>
        <dbReference type="Proteomes" id="UP000220102"/>
    </source>
</evidence>
<organism evidence="1 2">
    <name type="scientific">Longibacter salinarum</name>
    <dbReference type="NCBI Taxonomy" id="1850348"/>
    <lineage>
        <taxon>Bacteria</taxon>
        <taxon>Pseudomonadati</taxon>
        <taxon>Rhodothermota</taxon>
        <taxon>Rhodothermia</taxon>
        <taxon>Rhodothermales</taxon>
        <taxon>Salisaetaceae</taxon>
        <taxon>Longibacter</taxon>
    </lineage>
</organism>